<evidence type="ECO:0000313" key="1">
    <source>
        <dbReference type="EMBL" id="QIK63821.1"/>
    </source>
</evidence>
<reference evidence="1 2" key="1">
    <citation type="submission" date="2020-03" db="EMBL/GenBank/DDBJ databases">
        <title>Leucobacter sp. nov., isolated from beetles.</title>
        <authorList>
            <person name="Hyun D.-W."/>
            <person name="Bae J.-W."/>
        </authorList>
    </citation>
    <scope>NUCLEOTIDE SEQUENCE [LARGE SCALE GENOMIC DNA]</scope>
    <source>
        <strain evidence="1 2">HDW9C</strain>
    </source>
</reference>
<dbReference type="RefSeq" id="WP_166292163.1">
    <property type="nucleotide sequence ID" value="NZ_CP049863.1"/>
</dbReference>
<accession>A0A6G7XHI0</accession>
<dbReference type="AlphaFoldDB" id="A0A6G7XHI0"/>
<dbReference type="EMBL" id="CP049863">
    <property type="protein sequence ID" value="QIK63821.1"/>
    <property type="molecule type" value="Genomic_DNA"/>
</dbReference>
<gene>
    <name evidence="1" type="ORF">G7068_11945</name>
</gene>
<keyword evidence="2" id="KW-1185">Reference proteome</keyword>
<name>A0A6G7XHI0_9MICO</name>
<evidence type="ECO:0000313" key="2">
    <source>
        <dbReference type="Proteomes" id="UP000502677"/>
    </source>
</evidence>
<proteinExistence type="predicted"/>
<organism evidence="1 2">
    <name type="scientific">Leucobacter viscericola</name>
    <dbReference type="NCBI Taxonomy" id="2714935"/>
    <lineage>
        <taxon>Bacteria</taxon>
        <taxon>Bacillati</taxon>
        <taxon>Actinomycetota</taxon>
        <taxon>Actinomycetes</taxon>
        <taxon>Micrococcales</taxon>
        <taxon>Microbacteriaceae</taxon>
        <taxon>Leucobacter</taxon>
    </lineage>
</organism>
<dbReference type="Proteomes" id="UP000502677">
    <property type="component" value="Chromosome"/>
</dbReference>
<dbReference type="KEGG" id="lvi:G7068_11945"/>
<sequence length="112" mass="12484">MATYVRIQDRKHGIEDLLREGRASLPMRNEETDTRYGVSVCTNLEALMDYYVQCPIEIGDDPVIITLEGDIADDQPLDAEYGEILINATRVVSIESAEDAGFFDGINARLDS</sequence>
<protein>
    <submittedName>
        <fullName evidence="1">Uncharacterized protein</fullName>
    </submittedName>
</protein>